<proteinExistence type="predicted"/>
<feature type="non-terminal residue" evidence="1">
    <location>
        <position position="94"/>
    </location>
</feature>
<evidence type="ECO:0000313" key="2">
    <source>
        <dbReference type="Proteomes" id="UP000663845"/>
    </source>
</evidence>
<gene>
    <name evidence="1" type="ORF">JYZ213_LOCUS41586</name>
</gene>
<evidence type="ECO:0000313" key="1">
    <source>
        <dbReference type="EMBL" id="CAF1467028.1"/>
    </source>
</evidence>
<dbReference type="Proteomes" id="UP000663845">
    <property type="component" value="Unassembled WGS sequence"/>
</dbReference>
<comment type="caution">
    <text evidence="1">The sequence shown here is derived from an EMBL/GenBank/DDBJ whole genome shotgun (WGS) entry which is preliminary data.</text>
</comment>
<name>A0A815QUF7_9BILA</name>
<dbReference type="AlphaFoldDB" id="A0A815QUF7"/>
<sequence>MVLILTHCEEKTESQRLPLIDEFFDNSALMKADMRNFFARGVLFMGCIRAESVETGNRKALMFEHRQVLQMRADFIRRCQKNERITPIPDIHTR</sequence>
<protein>
    <submittedName>
        <fullName evidence="1">Uncharacterized protein</fullName>
    </submittedName>
</protein>
<accession>A0A815QUF7</accession>
<dbReference type="EMBL" id="CAJNOG010001728">
    <property type="protein sequence ID" value="CAF1467028.1"/>
    <property type="molecule type" value="Genomic_DNA"/>
</dbReference>
<reference evidence="1" key="1">
    <citation type="submission" date="2021-02" db="EMBL/GenBank/DDBJ databases">
        <authorList>
            <person name="Nowell W R."/>
        </authorList>
    </citation>
    <scope>NUCLEOTIDE SEQUENCE</scope>
</reference>
<organism evidence="1 2">
    <name type="scientific">Adineta steineri</name>
    <dbReference type="NCBI Taxonomy" id="433720"/>
    <lineage>
        <taxon>Eukaryota</taxon>
        <taxon>Metazoa</taxon>
        <taxon>Spiralia</taxon>
        <taxon>Gnathifera</taxon>
        <taxon>Rotifera</taxon>
        <taxon>Eurotatoria</taxon>
        <taxon>Bdelloidea</taxon>
        <taxon>Adinetida</taxon>
        <taxon>Adinetidae</taxon>
        <taxon>Adineta</taxon>
    </lineage>
</organism>